<keyword evidence="6 7" id="KW-0472">Membrane</keyword>
<evidence type="ECO:0000256" key="3">
    <source>
        <dbReference type="ARBA" id="ARBA00022475"/>
    </source>
</evidence>
<dbReference type="PANTHER" id="PTHR30353">
    <property type="entry name" value="INNER MEMBRANE PROTEIN DEDA-RELATED"/>
    <property type="match status" value="1"/>
</dbReference>
<keyword evidence="4 7" id="KW-0812">Transmembrane</keyword>
<dbReference type="Proteomes" id="UP000248039">
    <property type="component" value="Unassembled WGS sequence"/>
</dbReference>
<dbReference type="EMBL" id="PYBW01000015">
    <property type="protein sequence ID" value="PYC87415.1"/>
    <property type="molecule type" value="Genomic_DNA"/>
</dbReference>
<organism evidence="10 11">
    <name type="scientific">Streptomyces tateyamensis</name>
    <dbReference type="NCBI Taxonomy" id="565073"/>
    <lineage>
        <taxon>Bacteria</taxon>
        <taxon>Bacillati</taxon>
        <taxon>Actinomycetota</taxon>
        <taxon>Actinomycetes</taxon>
        <taxon>Kitasatosporales</taxon>
        <taxon>Streptomycetaceae</taxon>
        <taxon>Streptomyces</taxon>
    </lineage>
</organism>
<evidence type="ECO:0000256" key="8">
    <source>
        <dbReference type="SAM" id="MobiDB-lite"/>
    </source>
</evidence>
<feature type="transmembrane region" description="Helical" evidence="7">
    <location>
        <begin position="95"/>
        <end position="116"/>
    </location>
</feature>
<feature type="domain" description="VTT" evidence="9">
    <location>
        <begin position="75"/>
        <end position="201"/>
    </location>
</feature>
<keyword evidence="3 7" id="KW-1003">Cell membrane</keyword>
<protein>
    <submittedName>
        <fullName evidence="10">DedA family protein</fullName>
    </submittedName>
</protein>
<dbReference type="InterPro" id="IPR032818">
    <property type="entry name" value="DedA-like"/>
</dbReference>
<comment type="subcellular location">
    <subcellularLocation>
        <location evidence="1 7">Cell membrane</location>
        <topology evidence="1 7">Multi-pass membrane protein</topology>
    </subcellularLocation>
</comment>
<gene>
    <name evidence="10" type="ORF">C7C46_04870</name>
</gene>
<comment type="caution">
    <text evidence="7">Lacks conserved residue(s) required for the propagation of feature annotation.</text>
</comment>
<dbReference type="InterPro" id="IPR032816">
    <property type="entry name" value="VTT_dom"/>
</dbReference>
<evidence type="ECO:0000256" key="6">
    <source>
        <dbReference type="ARBA" id="ARBA00023136"/>
    </source>
</evidence>
<dbReference type="PANTHER" id="PTHR30353:SF15">
    <property type="entry name" value="INNER MEMBRANE PROTEIN YABI"/>
    <property type="match status" value="1"/>
</dbReference>
<dbReference type="AlphaFoldDB" id="A0A2V4NZ02"/>
<accession>A0A2V4NZ02</accession>
<evidence type="ECO:0000256" key="5">
    <source>
        <dbReference type="ARBA" id="ARBA00022989"/>
    </source>
</evidence>
<evidence type="ECO:0000256" key="7">
    <source>
        <dbReference type="RuleBase" id="RU367016"/>
    </source>
</evidence>
<keyword evidence="11" id="KW-1185">Reference proteome</keyword>
<feature type="region of interest" description="Disordered" evidence="8">
    <location>
        <begin position="242"/>
        <end position="263"/>
    </location>
</feature>
<keyword evidence="5 7" id="KW-1133">Transmembrane helix</keyword>
<evidence type="ECO:0000256" key="2">
    <source>
        <dbReference type="ARBA" id="ARBA00010792"/>
    </source>
</evidence>
<feature type="transmembrane region" description="Helical" evidence="7">
    <location>
        <begin position="181"/>
        <end position="204"/>
    </location>
</feature>
<dbReference type="Pfam" id="PF09335">
    <property type="entry name" value="VTT_dom"/>
    <property type="match status" value="1"/>
</dbReference>
<feature type="transmembrane region" description="Helical" evidence="7">
    <location>
        <begin position="210"/>
        <end position="235"/>
    </location>
</feature>
<evidence type="ECO:0000256" key="1">
    <source>
        <dbReference type="ARBA" id="ARBA00004651"/>
    </source>
</evidence>
<proteinExistence type="inferred from homology"/>
<name>A0A2V4NZ02_9ACTN</name>
<evidence type="ECO:0000313" key="10">
    <source>
        <dbReference type="EMBL" id="PYC87415.1"/>
    </source>
</evidence>
<dbReference type="OrthoDB" id="9813426at2"/>
<comment type="caution">
    <text evidence="10">The sequence shown here is derived from an EMBL/GenBank/DDBJ whole genome shotgun (WGS) entry which is preliminary data.</text>
</comment>
<evidence type="ECO:0000256" key="4">
    <source>
        <dbReference type="ARBA" id="ARBA00022692"/>
    </source>
</evidence>
<evidence type="ECO:0000313" key="11">
    <source>
        <dbReference type="Proteomes" id="UP000248039"/>
    </source>
</evidence>
<evidence type="ECO:0000259" key="9">
    <source>
        <dbReference type="Pfam" id="PF09335"/>
    </source>
</evidence>
<comment type="similarity">
    <text evidence="2 7">Belongs to the DedA family.</text>
</comment>
<sequence>MPSPRKAGGRPGPRNAGGPIGVALTGGWTCPPPGNAVWGPAVNLTALVAGAGLWSYVLVLLVTAGETSAFIGLVLPSETVVLFAAALSGRGLLNPFLLGLAVVVGGIAGDSAGYWLGRALGGRAAASRARERIRPGSRVDRAAGYLRRRGGPAVFTARYIGFVRSFVPFTAGAARMPYRTFLAYSAAAAVSWGAANVALGYFLGASAEHLLHTLGLAGLIAVGAALLVLGAVVGLRRRRALRADPPTRPPAPRRAQTREHTRT</sequence>
<reference evidence="10 11" key="1">
    <citation type="submission" date="2018-03" db="EMBL/GenBank/DDBJ databases">
        <title>Bioinformatic expansion and discovery of thiopeptide antibiotics.</title>
        <authorList>
            <person name="Schwalen C.J."/>
            <person name="Hudson G.A."/>
            <person name="Mitchell D.A."/>
        </authorList>
    </citation>
    <scope>NUCLEOTIDE SEQUENCE [LARGE SCALE GENOMIC DNA]</scope>
    <source>
        <strain evidence="10 11">ATCC 21389</strain>
    </source>
</reference>
<dbReference type="GO" id="GO:0005886">
    <property type="term" value="C:plasma membrane"/>
    <property type="evidence" value="ECO:0007669"/>
    <property type="project" value="UniProtKB-SubCell"/>
</dbReference>